<comment type="caution">
    <text evidence="8">The sequence shown here is derived from an EMBL/GenBank/DDBJ whole genome shotgun (WGS) entry which is preliminary data.</text>
</comment>
<evidence type="ECO:0000256" key="4">
    <source>
        <dbReference type="ARBA" id="ARBA00022989"/>
    </source>
</evidence>
<name>A0A9W7E2K0_9STRA</name>
<dbReference type="GO" id="GO:0016020">
    <property type="term" value="C:membrane"/>
    <property type="evidence" value="ECO:0007669"/>
    <property type="project" value="UniProtKB-SubCell"/>
</dbReference>
<feature type="transmembrane region" description="Helical" evidence="6">
    <location>
        <begin position="374"/>
        <end position="392"/>
    </location>
</feature>
<evidence type="ECO:0000256" key="2">
    <source>
        <dbReference type="ARBA" id="ARBA00022692"/>
    </source>
</evidence>
<feature type="transmembrane region" description="Helical" evidence="6">
    <location>
        <begin position="232"/>
        <end position="251"/>
    </location>
</feature>
<keyword evidence="3" id="KW-0732">Signal</keyword>
<evidence type="ECO:0000313" key="8">
    <source>
        <dbReference type="EMBL" id="GMH63887.1"/>
    </source>
</evidence>
<evidence type="ECO:0000259" key="7">
    <source>
        <dbReference type="Pfam" id="PF06814"/>
    </source>
</evidence>
<evidence type="ECO:0000256" key="3">
    <source>
        <dbReference type="ARBA" id="ARBA00022729"/>
    </source>
</evidence>
<organism evidence="8 9">
    <name type="scientific">Triparma laevis f. inornata</name>
    <dbReference type="NCBI Taxonomy" id="1714386"/>
    <lineage>
        <taxon>Eukaryota</taxon>
        <taxon>Sar</taxon>
        <taxon>Stramenopiles</taxon>
        <taxon>Ochrophyta</taxon>
        <taxon>Bolidophyceae</taxon>
        <taxon>Parmales</taxon>
        <taxon>Triparmaceae</taxon>
        <taxon>Triparma</taxon>
    </lineage>
</organism>
<protein>
    <recommendedName>
        <fullName evidence="7">GOST seven transmembrane domain-containing protein</fullName>
    </recommendedName>
</protein>
<evidence type="ECO:0000256" key="5">
    <source>
        <dbReference type="ARBA" id="ARBA00023136"/>
    </source>
</evidence>
<evidence type="ECO:0000256" key="1">
    <source>
        <dbReference type="ARBA" id="ARBA00004141"/>
    </source>
</evidence>
<dbReference type="GO" id="GO:0005794">
    <property type="term" value="C:Golgi apparatus"/>
    <property type="evidence" value="ECO:0007669"/>
    <property type="project" value="TreeGrafter"/>
</dbReference>
<proteinExistence type="predicted"/>
<dbReference type="PANTHER" id="PTHR21229:SF1">
    <property type="entry name" value="GH17801P"/>
    <property type="match status" value="1"/>
</dbReference>
<evidence type="ECO:0000256" key="6">
    <source>
        <dbReference type="SAM" id="Phobius"/>
    </source>
</evidence>
<dbReference type="Proteomes" id="UP001162640">
    <property type="component" value="Unassembled WGS sequence"/>
</dbReference>
<feature type="domain" description="GOST seven transmembrane" evidence="7">
    <location>
        <begin position="235"/>
        <end position="432"/>
    </location>
</feature>
<keyword evidence="4 6" id="KW-1133">Transmembrane helix</keyword>
<dbReference type="InterPro" id="IPR009637">
    <property type="entry name" value="GPR107/GPR108-like"/>
</dbReference>
<gene>
    <name evidence="8" type="ORF">TL16_g03827</name>
</gene>
<dbReference type="InterPro" id="IPR053937">
    <property type="entry name" value="GOST_TM"/>
</dbReference>
<feature type="transmembrane region" description="Helical" evidence="6">
    <location>
        <begin position="413"/>
        <end position="433"/>
    </location>
</feature>
<dbReference type="PANTHER" id="PTHR21229">
    <property type="entry name" value="LUNG SEVEN TRANSMEMBRANE RECEPTOR"/>
    <property type="match status" value="1"/>
</dbReference>
<evidence type="ECO:0000313" key="9">
    <source>
        <dbReference type="Proteomes" id="UP001162640"/>
    </source>
</evidence>
<sequence length="443" mass="49720">MFVRVPAVSRASPLPSLLSILLILPFLPFITCEILHLDYPNDPLSSGVLISTAADSPPFIYFQSLLYPPSSLNFNHVQVIPNLYSAGDTFNILTFPTQSYSPISSFDPRNEDSVKQYIPTSVGTFTETIGGTQSLKGVKQWTVCCSEQMISMSECKSLNSPILNNYPYKYHTQPLSPSDTTVTHKISSPPKNLYTTIIFACVSSQDETILGTGWIEIFSRGSMLPIYLSLTYLTYLVLTVVTVLVSLFYIVNLGRANQRDVLLLHKFLTPLPFIATLSLTLLVVYYKIYSDEGIVEPGLKYGAICVMSGYKVWLRVSVLVVCDGYGVAKRELEKRTVCLICFLSIAGGISTLTYDILDFNESTLRQDNSETFKTFLQLFSLFFNIAVYWLVVERLNQTMVFLEENRQKEKLKVYYWFSNLLFGCVVVVGITVTTNVGVQVALR</sequence>
<reference evidence="9" key="1">
    <citation type="journal article" date="2023" name="Commun. Biol.">
        <title>Genome analysis of Parmales, the sister group of diatoms, reveals the evolutionary specialization of diatoms from phago-mixotrophs to photoautotrophs.</title>
        <authorList>
            <person name="Ban H."/>
            <person name="Sato S."/>
            <person name="Yoshikawa S."/>
            <person name="Yamada K."/>
            <person name="Nakamura Y."/>
            <person name="Ichinomiya M."/>
            <person name="Sato N."/>
            <person name="Blanc-Mathieu R."/>
            <person name="Endo H."/>
            <person name="Kuwata A."/>
            <person name="Ogata H."/>
        </authorList>
    </citation>
    <scope>NUCLEOTIDE SEQUENCE [LARGE SCALE GENOMIC DNA]</scope>
</reference>
<feature type="transmembrane region" description="Helical" evidence="6">
    <location>
        <begin position="337"/>
        <end position="354"/>
    </location>
</feature>
<keyword evidence="5 6" id="KW-0472">Membrane</keyword>
<feature type="transmembrane region" description="Helical" evidence="6">
    <location>
        <begin position="301"/>
        <end position="325"/>
    </location>
</feature>
<feature type="transmembrane region" description="Helical" evidence="6">
    <location>
        <begin position="263"/>
        <end position="289"/>
    </location>
</feature>
<dbReference type="AlphaFoldDB" id="A0A9W7E2K0"/>
<accession>A0A9W7E2K0</accession>
<dbReference type="EMBL" id="BLQM01000103">
    <property type="protein sequence ID" value="GMH63887.1"/>
    <property type="molecule type" value="Genomic_DNA"/>
</dbReference>
<keyword evidence="2 6" id="KW-0812">Transmembrane</keyword>
<dbReference type="Pfam" id="PF06814">
    <property type="entry name" value="GOST_TM"/>
    <property type="match status" value="1"/>
</dbReference>
<comment type="subcellular location">
    <subcellularLocation>
        <location evidence="1">Membrane</location>
        <topology evidence="1">Multi-pass membrane protein</topology>
    </subcellularLocation>
</comment>